<protein>
    <submittedName>
        <fullName evidence="3">Piso0_003794 protein</fullName>
    </submittedName>
</protein>
<dbReference type="eggNOG" id="ENOG502SDAF">
    <property type="taxonomic scope" value="Eukaryota"/>
</dbReference>
<dbReference type="Proteomes" id="UP000005222">
    <property type="component" value="Chromosome K"/>
</dbReference>
<feature type="compositionally biased region" description="Polar residues" evidence="1">
    <location>
        <begin position="147"/>
        <end position="167"/>
    </location>
</feature>
<feature type="region of interest" description="Disordered" evidence="1">
    <location>
        <begin position="112"/>
        <end position="167"/>
    </location>
</feature>
<dbReference type="OrthoDB" id="8189076at2759"/>
<gene>
    <name evidence="3" type="primary">Piso0_003794</name>
    <name evidence="2" type="ORF">GNLVRS01_PISO0K02716g</name>
    <name evidence="3" type="ORF">GNLVRS01_PISO0L02717g</name>
</gene>
<evidence type="ECO:0000313" key="2">
    <source>
        <dbReference type="EMBL" id="CCE83222.1"/>
    </source>
</evidence>
<keyword evidence="4" id="KW-1185">Reference proteome</keyword>
<dbReference type="AlphaFoldDB" id="G8Y6M3"/>
<dbReference type="OMA" id="LRNCMAQ"/>
<feature type="compositionally biased region" description="Low complexity" evidence="1">
    <location>
        <begin position="121"/>
        <end position="136"/>
    </location>
</feature>
<dbReference type="Proteomes" id="UP000005222">
    <property type="component" value="Chromosome L"/>
</dbReference>
<evidence type="ECO:0000313" key="3">
    <source>
        <dbReference type="EMBL" id="CCE84253.1"/>
    </source>
</evidence>
<accession>G8Y6M3</accession>
<evidence type="ECO:0000313" key="4">
    <source>
        <dbReference type="Proteomes" id="UP000005222"/>
    </source>
</evidence>
<dbReference type="EMBL" id="FO082048">
    <property type="protein sequence ID" value="CCE84253.1"/>
    <property type="molecule type" value="Genomic_DNA"/>
</dbReference>
<evidence type="ECO:0000256" key="1">
    <source>
        <dbReference type="SAM" id="MobiDB-lite"/>
    </source>
</evidence>
<dbReference type="EMBL" id="FO082049">
    <property type="protein sequence ID" value="CCE83222.1"/>
    <property type="molecule type" value="Genomic_DNA"/>
</dbReference>
<proteinExistence type="predicted"/>
<dbReference type="InParanoid" id="G8Y6M3"/>
<organism evidence="3 4">
    <name type="scientific">Pichia sorbitophila (strain ATCC MYA-4447 / BCRC 22081 / CBS 7064 / NBRC 10061 / NRRL Y-12695)</name>
    <name type="common">Hybrid yeast</name>
    <dbReference type="NCBI Taxonomy" id="559304"/>
    <lineage>
        <taxon>Eukaryota</taxon>
        <taxon>Fungi</taxon>
        <taxon>Dikarya</taxon>
        <taxon>Ascomycota</taxon>
        <taxon>Saccharomycotina</taxon>
        <taxon>Pichiomycetes</taxon>
        <taxon>Debaryomycetaceae</taxon>
        <taxon>Millerozyma</taxon>
    </lineage>
</organism>
<dbReference type="STRING" id="559304.G8Y6M3"/>
<name>G8Y6M3_PICSO</name>
<dbReference type="HOGENOM" id="CLU_119603_1_0_1"/>
<reference evidence="3" key="1">
    <citation type="submission" date="2011-10" db="EMBL/GenBank/DDBJ databases">
        <authorList>
            <person name="Genoscope - CEA"/>
        </authorList>
    </citation>
    <scope>NUCLEOTIDE SEQUENCE</scope>
</reference>
<reference evidence="4" key="2">
    <citation type="journal article" date="2012" name="G3 (Bethesda)">
        <title>Pichia sorbitophila, an interspecies yeast hybrid reveals early steps of genome resolution following polyploidization.</title>
        <authorList>
            <person name="Leh Louis V."/>
            <person name="Despons L."/>
            <person name="Friedrich A."/>
            <person name="Martin T."/>
            <person name="Durrens P."/>
            <person name="Casaregola S."/>
            <person name="Neuveglise C."/>
            <person name="Fairhead C."/>
            <person name="Marck C."/>
            <person name="Cruz J.A."/>
            <person name="Straub M.L."/>
            <person name="Kugler V."/>
            <person name="Sacerdot C."/>
            <person name="Uzunov Z."/>
            <person name="Thierry A."/>
            <person name="Weiss S."/>
            <person name="Bleykasten C."/>
            <person name="De Montigny J."/>
            <person name="Jacques N."/>
            <person name="Jung P."/>
            <person name="Lemaire M."/>
            <person name="Mallet S."/>
            <person name="Morel G."/>
            <person name="Richard G.F."/>
            <person name="Sarkar A."/>
            <person name="Savel G."/>
            <person name="Schacherer J."/>
            <person name="Seret M.L."/>
            <person name="Talla E."/>
            <person name="Samson G."/>
            <person name="Jubin C."/>
            <person name="Poulain J."/>
            <person name="Vacherie B."/>
            <person name="Barbe V."/>
            <person name="Pelletier E."/>
            <person name="Sherman D.J."/>
            <person name="Westhof E."/>
            <person name="Weissenbach J."/>
            <person name="Baret P.V."/>
            <person name="Wincker P."/>
            <person name="Gaillardin C."/>
            <person name="Dujon B."/>
            <person name="Souciet J.L."/>
        </authorList>
    </citation>
    <scope>NUCLEOTIDE SEQUENCE [LARGE SCALE GENOMIC DNA]</scope>
    <source>
        <strain evidence="4">ATCC MYA-4447 / BCRC 22081 / CBS 7064 / NBRC 10061 / NRRL Y-12695</strain>
    </source>
</reference>
<sequence length="167" mass="18863">MSAEKQEVSSDLPEVIKIDDISSGKIDAKLIYQELDRLKFEVNILRNDLSLFLQSLGHIPPSTSQMEYYKVVTTRLDTLQKTIKQYCQKYNRMLPILNLAQIKLGNEVETLSQNKNPGAAQPKQQRQQQKVSPKKQMAAAPTRRPGAQQTLNTNIKNGLTPAQSIEL</sequence>